<dbReference type="EMBL" id="AGNK02001747">
    <property type="status" value="NOT_ANNOTATED_CDS"/>
    <property type="molecule type" value="Genomic_DNA"/>
</dbReference>
<dbReference type="HOGENOM" id="CLU_3208538_0_0_1"/>
<dbReference type="EnsemblPlants" id="KQL15643">
    <property type="protein sequence ID" value="KQL15643"/>
    <property type="gene ID" value="SETIT_025428mg"/>
</dbReference>
<name>K3ZFS6_SETIT</name>
<evidence type="ECO:0000313" key="1">
    <source>
        <dbReference type="EnsemblPlants" id="KQL15643"/>
    </source>
</evidence>
<organism evidence="1 2">
    <name type="scientific">Setaria italica</name>
    <name type="common">Foxtail millet</name>
    <name type="synonym">Panicum italicum</name>
    <dbReference type="NCBI Taxonomy" id="4555"/>
    <lineage>
        <taxon>Eukaryota</taxon>
        <taxon>Viridiplantae</taxon>
        <taxon>Streptophyta</taxon>
        <taxon>Embryophyta</taxon>
        <taxon>Tracheophyta</taxon>
        <taxon>Spermatophyta</taxon>
        <taxon>Magnoliopsida</taxon>
        <taxon>Liliopsida</taxon>
        <taxon>Poales</taxon>
        <taxon>Poaceae</taxon>
        <taxon>PACMAD clade</taxon>
        <taxon>Panicoideae</taxon>
        <taxon>Panicodae</taxon>
        <taxon>Paniceae</taxon>
        <taxon>Cenchrinae</taxon>
        <taxon>Setaria</taxon>
    </lineage>
</organism>
<keyword evidence="2" id="KW-1185">Reference proteome</keyword>
<dbReference type="Proteomes" id="UP000004995">
    <property type="component" value="Unassembled WGS sequence"/>
</dbReference>
<sequence>MFKLYNCHHDRNNTAKTNSIACAHAKIGHRKTIAIECIIISENIL</sequence>
<reference evidence="1" key="2">
    <citation type="submission" date="2018-08" db="UniProtKB">
        <authorList>
            <consortium name="EnsemblPlants"/>
        </authorList>
    </citation>
    <scope>IDENTIFICATION</scope>
    <source>
        <strain evidence="1">Yugu1</strain>
    </source>
</reference>
<accession>K3ZFS6</accession>
<reference evidence="2" key="1">
    <citation type="journal article" date="2012" name="Nat. Biotechnol.">
        <title>Reference genome sequence of the model plant Setaria.</title>
        <authorList>
            <person name="Bennetzen J.L."/>
            <person name="Schmutz J."/>
            <person name="Wang H."/>
            <person name="Percifield R."/>
            <person name="Hawkins J."/>
            <person name="Pontaroli A.C."/>
            <person name="Estep M."/>
            <person name="Feng L."/>
            <person name="Vaughn J.N."/>
            <person name="Grimwood J."/>
            <person name="Jenkins J."/>
            <person name="Barry K."/>
            <person name="Lindquist E."/>
            <person name="Hellsten U."/>
            <person name="Deshpande S."/>
            <person name="Wang X."/>
            <person name="Wu X."/>
            <person name="Mitros T."/>
            <person name="Triplett J."/>
            <person name="Yang X."/>
            <person name="Ye C.Y."/>
            <person name="Mauro-Herrera M."/>
            <person name="Wang L."/>
            <person name="Li P."/>
            <person name="Sharma M."/>
            <person name="Sharma R."/>
            <person name="Ronald P.C."/>
            <person name="Panaud O."/>
            <person name="Kellogg E.A."/>
            <person name="Brutnell T.P."/>
            <person name="Doust A.N."/>
            <person name="Tuskan G.A."/>
            <person name="Rokhsar D."/>
            <person name="Devos K.M."/>
        </authorList>
    </citation>
    <scope>NUCLEOTIDE SEQUENCE [LARGE SCALE GENOMIC DNA]</scope>
    <source>
        <strain evidence="2">cv. Yugu1</strain>
    </source>
</reference>
<dbReference type="InParanoid" id="K3ZFS6"/>
<dbReference type="Gramene" id="KQL15643">
    <property type="protein sequence ID" value="KQL15643"/>
    <property type="gene ID" value="SETIT_025428mg"/>
</dbReference>
<proteinExistence type="predicted"/>
<protein>
    <submittedName>
        <fullName evidence="1">Uncharacterized protein</fullName>
    </submittedName>
</protein>
<evidence type="ECO:0000313" key="2">
    <source>
        <dbReference type="Proteomes" id="UP000004995"/>
    </source>
</evidence>
<dbReference type="AlphaFoldDB" id="K3ZFS6"/>